<dbReference type="Gene3D" id="1.10.238.10">
    <property type="entry name" value="EF-hand"/>
    <property type="match status" value="1"/>
</dbReference>
<feature type="region of interest" description="Disordered" evidence="2">
    <location>
        <begin position="379"/>
        <end position="416"/>
    </location>
</feature>
<dbReference type="PROSITE" id="PS00018">
    <property type="entry name" value="EF_HAND_1"/>
    <property type="match status" value="1"/>
</dbReference>
<comment type="caution">
    <text evidence="6">The sequence shown here is derived from an EMBL/GenBank/DDBJ whole genome shotgun (WGS) entry which is preliminary data.</text>
</comment>
<dbReference type="GO" id="GO:0005509">
    <property type="term" value="F:calcium ion binding"/>
    <property type="evidence" value="ECO:0007669"/>
    <property type="project" value="InterPro"/>
</dbReference>
<keyword evidence="1" id="KW-0106">Calcium</keyword>
<dbReference type="Proteomes" id="UP001153069">
    <property type="component" value="Unassembled WGS sequence"/>
</dbReference>
<feature type="transmembrane region" description="Helical" evidence="3">
    <location>
        <begin position="308"/>
        <end position="327"/>
    </location>
</feature>
<evidence type="ECO:0000256" key="4">
    <source>
        <dbReference type="SAM" id="SignalP"/>
    </source>
</evidence>
<sequence length="416" mass="46211">MLLVPILAPWRSLVPKLLLVLHLQGFSVSDCLTNTPLGVWRPQALRVSPVVPPFSPSLPYTYSRVRNPRSELLAAEVEDGDGISKALNLMRSSARIYKELEKQVVDPDPTVPEAIAGKKNATKGLLNLNSTKPMLPRTQRNGTSELEPEAIQRLVQERLDAFDAKAKRTRAVLLKKVANWAYDTCAETKKDKKIDQAALYAGTLLVHLHLSKYVGVAACLPPTREQVDELFELADQDQSGHLNREEFSNAIVVACTPISIRVAIYWSLLTVLPIAVSSTMGGVTRLMQGNIASLPPGILKRGLSVVEWIIRHVFSILFFSILVPNLFGRVDRATRTNAKRRCASQNQSSLWWLKPQRSYLQRVGNSIYSLQDAVFGSAATTSNGSTKKSDEDKGKDKDETQIKRQKREPPLPWGDS</sequence>
<dbReference type="InterPro" id="IPR018247">
    <property type="entry name" value="EF_Hand_1_Ca_BS"/>
</dbReference>
<dbReference type="EMBL" id="CAICTM010001036">
    <property type="protein sequence ID" value="CAB9519699.1"/>
    <property type="molecule type" value="Genomic_DNA"/>
</dbReference>
<proteinExistence type="predicted"/>
<feature type="chain" id="PRO_5040221225" description="EF-hand domain-containing protein" evidence="4">
    <location>
        <begin position="30"/>
        <end position="416"/>
    </location>
</feature>
<keyword evidence="3" id="KW-1133">Transmembrane helix</keyword>
<evidence type="ECO:0000313" key="6">
    <source>
        <dbReference type="EMBL" id="CAB9519699.1"/>
    </source>
</evidence>
<gene>
    <name evidence="6" type="ORF">SEMRO_1038_G234260.1</name>
</gene>
<name>A0A9N8EGC0_9STRA</name>
<keyword evidence="3" id="KW-0812">Transmembrane</keyword>
<dbReference type="OrthoDB" id="47513at2759"/>
<dbReference type="InterPro" id="IPR011992">
    <property type="entry name" value="EF-hand-dom_pair"/>
</dbReference>
<feature type="signal peptide" evidence="4">
    <location>
        <begin position="1"/>
        <end position="29"/>
    </location>
</feature>
<protein>
    <recommendedName>
        <fullName evidence="5">EF-hand domain-containing protein</fullName>
    </recommendedName>
</protein>
<evidence type="ECO:0000256" key="2">
    <source>
        <dbReference type="SAM" id="MobiDB-lite"/>
    </source>
</evidence>
<evidence type="ECO:0000313" key="7">
    <source>
        <dbReference type="Proteomes" id="UP001153069"/>
    </source>
</evidence>
<feature type="compositionally biased region" description="Basic and acidic residues" evidence="2">
    <location>
        <begin position="387"/>
        <end position="402"/>
    </location>
</feature>
<dbReference type="SUPFAM" id="SSF47473">
    <property type="entry name" value="EF-hand"/>
    <property type="match status" value="1"/>
</dbReference>
<dbReference type="InterPro" id="IPR002048">
    <property type="entry name" value="EF_hand_dom"/>
</dbReference>
<dbReference type="AlphaFoldDB" id="A0A9N8EGC0"/>
<evidence type="ECO:0000256" key="1">
    <source>
        <dbReference type="ARBA" id="ARBA00022837"/>
    </source>
</evidence>
<reference evidence="6" key="1">
    <citation type="submission" date="2020-06" db="EMBL/GenBank/DDBJ databases">
        <authorList>
            <consortium name="Plant Systems Biology data submission"/>
        </authorList>
    </citation>
    <scope>NUCLEOTIDE SEQUENCE</scope>
    <source>
        <strain evidence="6">D6</strain>
    </source>
</reference>
<evidence type="ECO:0000259" key="5">
    <source>
        <dbReference type="PROSITE" id="PS50222"/>
    </source>
</evidence>
<keyword evidence="7" id="KW-1185">Reference proteome</keyword>
<feature type="domain" description="EF-hand" evidence="5">
    <location>
        <begin position="222"/>
        <end position="257"/>
    </location>
</feature>
<dbReference type="PROSITE" id="PS50222">
    <property type="entry name" value="EF_HAND_2"/>
    <property type="match status" value="1"/>
</dbReference>
<organism evidence="6 7">
    <name type="scientific">Seminavis robusta</name>
    <dbReference type="NCBI Taxonomy" id="568900"/>
    <lineage>
        <taxon>Eukaryota</taxon>
        <taxon>Sar</taxon>
        <taxon>Stramenopiles</taxon>
        <taxon>Ochrophyta</taxon>
        <taxon>Bacillariophyta</taxon>
        <taxon>Bacillariophyceae</taxon>
        <taxon>Bacillariophycidae</taxon>
        <taxon>Naviculales</taxon>
        <taxon>Naviculaceae</taxon>
        <taxon>Seminavis</taxon>
    </lineage>
</organism>
<evidence type="ECO:0000256" key="3">
    <source>
        <dbReference type="SAM" id="Phobius"/>
    </source>
</evidence>
<accession>A0A9N8EGC0</accession>
<keyword evidence="3" id="KW-0472">Membrane</keyword>
<keyword evidence="4" id="KW-0732">Signal</keyword>